<dbReference type="HOGENOM" id="CLU_161337_0_0_9"/>
<dbReference type="EMBL" id="CP003422">
    <property type="protein sequence ID" value="AFH61387.2"/>
    <property type="molecule type" value="Genomic_DNA"/>
</dbReference>
<accession>I0BG90</accession>
<reference evidence="1 2" key="1">
    <citation type="submission" date="2013-06" db="EMBL/GenBank/DDBJ databases">
        <title>Complete genome sequence of Paenibacillus mucilaginosus K02.</title>
        <authorList>
            <person name="Xiao B."/>
            <person name="Sun L."/>
            <person name="Xiao L."/>
            <person name="Lian B."/>
        </authorList>
    </citation>
    <scope>NUCLEOTIDE SEQUENCE [LARGE SCALE GENOMIC DNA]</scope>
    <source>
        <strain evidence="1 2">K02</strain>
    </source>
</reference>
<proteinExistence type="predicted"/>
<sequence>MDVKTSGEVILMSYFVLDQFTKKEVRSLPLDAFTKRRIEKIMEAYTESKVPENIRNQIRLNYKIRGNNVTLIEERPAFRSDHWVQHDIAQFRLEDTMWKVYWRDSKDKWHFVDDIIPSDDFEKQLEIVDNDNRGLFWG</sequence>
<gene>
    <name evidence="1" type="ORF">B2K_11755</name>
</gene>
<dbReference type="Pfam" id="PF11225">
    <property type="entry name" value="DUF3024"/>
    <property type="match status" value="1"/>
</dbReference>
<organism evidence="1 2">
    <name type="scientific">Paenibacillus mucilaginosus K02</name>
    <dbReference type="NCBI Taxonomy" id="997761"/>
    <lineage>
        <taxon>Bacteria</taxon>
        <taxon>Bacillati</taxon>
        <taxon>Bacillota</taxon>
        <taxon>Bacilli</taxon>
        <taxon>Bacillales</taxon>
        <taxon>Paenibacillaceae</taxon>
        <taxon>Paenibacillus</taxon>
    </lineage>
</organism>
<name>I0BG90_9BACL</name>
<evidence type="ECO:0000313" key="1">
    <source>
        <dbReference type="EMBL" id="AFH61387.2"/>
    </source>
</evidence>
<protein>
    <recommendedName>
        <fullName evidence="3">DUF3024 domain-containing protein</fullName>
    </recommendedName>
</protein>
<dbReference type="InterPro" id="IPR021388">
    <property type="entry name" value="DUF3024"/>
</dbReference>
<dbReference type="AlphaFoldDB" id="I0BG90"/>
<evidence type="ECO:0000313" key="2">
    <source>
        <dbReference type="Proteomes" id="UP000007392"/>
    </source>
</evidence>
<dbReference type="Proteomes" id="UP000007392">
    <property type="component" value="Chromosome"/>
</dbReference>
<dbReference type="KEGG" id="pmw:B2K_11755"/>
<evidence type="ECO:0008006" key="3">
    <source>
        <dbReference type="Google" id="ProtNLM"/>
    </source>
</evidence>